<evidence type="ECO:0000256" key="2">
    <source>
        <dbReference type="PROSITE-ProRule" id="PRU00169"/>
    </source>
</evidence>
<dbReference type="InterPro" id="IPR011006">
    <property type="entry name" value="CheY-like_superfamily"/>
</dbReference>
<dbReference type="AlphaFoldDB" id="A0A0V8JKE6"/>
<keyword evidence="1 2" id="KW-0597">Phosphoprotein</keyword>
<keyword evidence="5" id="KW-1185">Reference proteome</keyword>
<dbReference type="SMART" id="SM00448">
    <property type="entry name" value="REC"/>
    <property type="match status" value="1"/>
</dbReference>
<evidence type="ECO:0000313" key="4">
    <source>
        <dbReference type="EMBL" id="KSU87341.1"/>
    </source>
</evidence>
<dbReference type="EMBL" id="LNQP01000046">
    <property type="protein sequence ID" value="KSU87341.1"/>
    <property type="molecule type" value="Genomic_DNA"/>
</dbReference>
<gene>
    <name evidence="4" type="ORF">AS180_13585</name>
</gene>
<comment type="caution">
    <text evidence="4">The sequence shown here is derived from an EMBL/GenBank/DDBJ whole genome shotgun (WGS) entry which is preliminary data.</text>
</comment>
<dbReference type="GO" id="GO:0016301">
    <property type="term" value="F:kinase activity"/>
    <property type="evidence" value="ECO:0007669"/>
    <property type="project" value="UniProtKB-KW"/>
</dbReference>
<proteinExistence type="predicted"/>
<dbReference type="Gene3D" id="3.40.50.2300">
    <property type="match status" value="1"/>
</dbReference>
<keyword evidence="4" id="KW-0418">Kinase</keyword>
<evidence type="ECO:0000259" key="3">
    <source>
        <dbReference type="PROSITE" id="PS50110"/>
    </source>
</evidence>
<dbReference type="SUPFAM" id="SSF52172">
    <property type="entry name" value="CheY-like"/>
    <property type="match status" value="1"/>
</dbReference>
<evidence type="ECO:0000256" key="1">
    <source>
        <dbReference type="ARBA" id="ARBA00022553"/>
    </source>
</evidence>
<dbReference type="InterPro" id="IPR001789">
    <property type="entry name" value="Sig_transdc_resp-reg_receiver"/>
</dbReference>
<dbReference type="InterPro" id="IPR050595">
    <property type="entry name" value="Bact_response_regulator"/>
</dbReference>
<dbReference type="Pfam" id="PF00072">
    <property type="entry name" value="Response_reg"/>
    <property type="match status" value="1"/>
</dbReference>
<dbReference type="Proteomes" id="UP000053681">
    <property type="component" value="Unassembled WGS sequence"/>
</dbReference>
<dbReference type="PANTHER" id="PTHR44591">
    <property type="entry name" value="STRESS RESPONSE REGULATOR PROTEIN 1"/>
    <property type="match status" value="1"/>
</dbReference>
<sequence>MAKILLAEDEAVLRMLIVDTLEDEGHEVVEAQDGQEAVEYAQREDFDLLIVDYMMPVFTGLEVIQKLKAINSEKYKNILVLSAKSQLADQYRVIDAGAAHFMSKPFSPLALAEKVEDILNEN</sequence>
<feature type="modified residue" description="4-aspartylphosphate" evidence="2">
    <location>
        <position position="52"/>
    </location>
</feature>
<dbReference type="RefSeq" id="WP_025910397.1">
    <property type="nucleotide sequence ID" value="NZ_KQ758661.1"/>
</dbReference>
<feature type="domain" description="Response regulatory" evidence="3">
    <location>
        <begin position="3"/>
        <end position="119"/>
    </location>
</feature>
<keyword evidence="4" id="KW-0808">Transferase</keyword>
<dbReference type="CDD" id="cd17574">
    <property type="entry name" value="REC_OmpR"/>
    <property type="match status" value="1"/>
</dbReference>
<evidence type="ECO:0000313" key="5">
    <source>
        <dbReference type="Proteomes" id="UP000053681"/>
    </source>
</evidence>
<dbReference type="PANTHER" id="PTHR44591:SF3">
    <property type="entry name" value="RESPONSE REGULATORY DOMAIN-CONTAINING PROTEIN"/>
    <property type="match status" value="1"/>
</dbReference>
<name>A0A0V8JKE6_9BACI</name>
<accession>A0A0V8JKE6</accession>
<reference evidence="4 5" key="1">
    <citation type="submission" date="2015-11" db="EMBL/GenBank/DDBJ databases">
        <title>Bacillus caseinolyticus sp nov.</title>
        <authorList>
            <person name="Dastager S.G."/>
            <person name="Mawlankar R."/>
        </authorList>
    </citation>
    <scope>NUCLEOTIDE SEQUENCE [LARGE SCALE GENOMIC DNA]</scope>
    <source>
        <strain evidence="4 5">SGD-V-76</strain>
    </source>
</reference>
<protein>
    <submittedName>
        <fullName evidence="4">Histidine kinase</fullName>
    </submittedName>
</protein>
<dbReference type="PROSITE" id="PS50110">
    <property type="entry name" value="RESPONSE_REGULATORY"/>
    <property type="match status" value="1"/>
</dbReference>
<organism evidence="4 5">
    <name type="scientific">Priestia veravalensis</name>
    <dbReference type="NCBI Taxonomy" id="1414648"/>
    <lineage>
        <taxon>Bacteria</taxon>
        <taxon>Bacillati</taxon>
        <taxon>Bacillota</taxon>
        <taxon>Bacilli</taxon>
        <taxon>Bacillales</taxon>
        <taxon>Bacillaceae</taxon>
        <taxon>Priestia</taxon>
    </lineage>
</organism>
<dbReference type="GO" id="GO:0000160">
    <property type="term" value="P:phosphorelay signal transduction system"/>
    <property type="evidence" value="ECO:0007669"/>
    <property type="project" value="InterPro"/>
</dbReference>